<dbReference type="EMBL" id="BAAARJ010000010">
    <property type="protein sequence ID" value="GAA2617990.1"/>
    <property type="molecule type" value="Genomic_DNA"/>
</dbReference>
<name>A0ABN3Q671_9ACTN</name>
<comment type="caution">
    <text evidence="1">The sequence shown here is derived from an EMBL/GenBank/DDBJ whole genome shotgun (WGS) entry which is preliminary data.</text>
</comment>
<dbReference type="Proteomes" id="UP001501447">
    <property type="component" value="Unassembled WGS sequence"/>
</dbReference>
<evidence type="ECO:0000313" key="2">
    <source>
        <dbReference type="Proteomes" id="UP001501447"/>
    </source>
</evidence>
<protein>
    <submittedName>
        <fullName evidence="1">Uncharacterized protein</fullName>
    </submittedName>
</protein>
<proteinExistence type="predicted"/>
<gene>
    <name evidence="1" type="ORF">GCM10009863_34960</name>
</gene>
<reference evidence="1 2" key="1">
    <citation type="journal article" date="2019" name="Int. J. Syst. Evol. Microbiol.">
        <title>The Global Catalogue of Microorganisms (GCM) 10K type strain sequencing project: providing services to taxonomists for standard genome sequencing and annotation.</title>
        <authorList>
            <consortium name="The Broad Institute Genomics Platform"/>
            <consortium name="The Broad Institute Genome Sequencing Center for Infectious Disease"/>
            <person name="Wu L."/>
            <person name="Ma J."/>
        </authorList>
    </citation>
    <scope>NUCLEOTIDE SEQUENCE [LARGE SCALE GENOMIC DNA]</scope>
    <source>
        <strain evidence="1 2">JCM 16373</strain>
    </source>
</reference>
<evidence type="ECO:0000313" key="1">
    <source>
        <dbReference type="EMBL" id="GAA2617990.1"/>
    </source>
</evidence>
<accession>A0ABN3Q671</accession>
<sequence length="100" mass="10148">MAHEHGGALFECVQETHGVPDGVQQGVFLDAVGAIGAAVAALVGGYGMESRGGQCGQLMTPGVPRLGEAVEQHDQWARSCLGQVHTQAADAEVPVGNAGK</sequence>
<keyword evidence="2" id="KW-1185">Reference proteome</keyword>
<organism evidence="1 2">
    <name type="scientific">Streptomyces axinellae</name>
    <dbReference type="NCBI Taxonomy" id="552788"/>
    <lineage>
        <taxon>Bacteria</taxon>
        <taxon>Bacillati</taxon>
        <taxon>Actinomycetota</taxon>
        <taxon>Actinomycetes</taxon>
        <taxon>Kitasatosporales</taxon>
        <taxon>Streptomycetaceae</taxon>
        <taxon>Streptomyces</taxon>
    </lineage>
</organism>